<comment type="caution">
    <text evidence="2">The sequence shown here is derived from an EMBL/GenBank/DDBJ whole genome shotgun (WGS) entry which is preliminary data.</text>
</comment>
<feature type="compositionally biased region" description="Polar residues" evidence="1">
    <location>
        <begin position="109"/>
        <end position="124"/>
    </location>
</feature>
<evidence type="ECO:0000313" key="3">
    <source>
        <dbReference type="Proteomes" id="UP001596514"/>
    </source>
</evidence>
<feature type="region of interest" description="Disordered" evidence="1">
    <location>
        <begin position="98"/>
        <end position="124"/>
    </location>
</feature>
<proteinExistence type="predicted"/>
<accession>A0ABW2TDC1</accession>
<evidence type="ECO:0000313" key="2">
    <source>
        <dbReference type="EMBL" id="MFC7606236.1"/>
    </source>
</evidence>
<sequence>MATSWRTPRESTALSVVVGLVLAALLLAALAPTSYGGGPALRSPGATGDVWEPGHWLEQSSTMPRASAGAFEHMPALRRLHQRSASDLANLLPLLSPAWRDPDMVRSPQLATHRTSGSRSPPLI</sequence>
<name>A0ABW2TDC1_9ACTN</name>
<dbReference type="RefSeq" id="WP_343973013.1">
    <property type="nucleotide sequence ID" value="NZ_BAAAGK010000098.1"/>
</dbReference>
<protein>
    <submittedName>
        <fullName evidence="2">Uncharacterized protein</fullName>
    </submittedName>
</protein>
<dbReference type="EMBL" id="JBHTEE010000001">
    <property type="protein sequence ID" value="MFC7606236.1"/>
    <property type="molecule type" value="Genomic_DNA"/>
</dbReference>
<dbReference type="Proteomes" id="UP001596514">
    <property type="component" value="Unassembled WGS sequence"/>
</dbReference>
<reference evidence="3" key="1">
    <citation type="journal article" date="2019" name="Int. J. Syst. Evol. Microbiol.">
        <title>The Global Catalogue of Microorganisms (GCM) 10K type strain sequencing project: providing services to taxonomists for standard genome sequencing and annotation.</title>
        <authorList>
            <consortium name="The Broad Institute Genomics Platform"/>
            <consortium name="The Broad Institute Genome Sequencing Center for Infectious Disease"/>
            <person name="Wu L."/>
            <person name="Ma J."/>
        </authorList>
    </citation>
    <scope>NUCLEOTIDE SEQUENCE [LARGE SCALE GENOMIC DNA]</scope>
    <source>
        <strain evidence="3">JCM 10083</strain>
    </source>
</reference>
<keyword evidence="3" id="KW-1185">Reference proteome</keyword>
<evidence type="ECO:0000256" key="1">
    <source>
        <dbReference type="SAM" id="MobiDB-lite"/>
    </source>
</evidence>
<gene>
    <name evidence="2" type="ORF">ACFQVD_39660</name>
</gene>
<organism evidence="2 3">
    <name type="scientific">Streptosporangium amethystogenes subsp. fukuiense</name>
    <dbReference type="NCBI Taxonomy" id="698418"/>
    <lineage>
        <taxon>Bacteria</taxon>
        <taxon>Bacillati</taxon>
        <taxon>Actinomycetota</taxon>
        <taxon>Actinomycetes</taxon>
        <taxon>Streptosporangiales</taxon>
        <taxon>Streptosporangiaceae</taxon>
        <taxon>Streptosporangium</taxon>
    </lineage>
</organism>